<sequence>MSHVSFRRPVRVRMQAAACNSSIPALAISQVTLCWSVYLVLSLGGTQYEEQQPEFLGVKRRFYITCHVPTRATGKRESQTCYVIIHLFG</sequence>
<protein>
    <submittedName>
        <fullName evidence="1">Uncharacterized protein</fullName>
    </submittedName>
</protein>
<evidence type="ECO:0000313" key="1">
    <source>
        <dbReference type="EMBL" id="TBU52212.1"/>
    </source>
</evidence>
<organism evidence="1 2">
    <name type="scientific">Dichomitus squalens</name>
    <dbReference type="NCBI Taxonomy" id="114155"/>
    <lineage>
        <taxon>Eukaryota</taxon>
        <taxon>Fungi</taxon>
        <taxon>Dikarya</taxon>
        <taxon>Basidiomycota</taxon>
        <taxon>Agaricomycotina</taxon>
        <taxon>Agaricomycetes</taxon>
        <taxon>Polyporales</taxon>
        <taxon>Polyporaceae</taxon>
        <taxon>Dichomitus</taxon>
    </lineage>
</organism>
<dbReference type="EMBL" id="ML145261">
    <property type="protein sequence ID" value="TBU52212.1"/>
    <property type="molecule type" value="Genomic_DNA"/>
</dbReference>
<reference evidence="1 2" key="1">
    <citation type="submission" date="2019-01" db="EMBL/GenBank/DDBJ databases">
        <title>Draft genome sequences of three monokaryotic isolates of the white-rot basidiomycete fungus Dichomitus squalens.</title>
        <authorList>
            <consortium name="DOE Joint Genome Institute"/>
            <person name="Lopez S.C."/>
            <person name="Andreopoulos B."/>
            <person name="Pangilinan J."/>
            <person name="Lipzen A."/>
            <person name="Riley R."/>
            <person name="Ahrendt S."/>
            <person name="Ng V."/>
            <person name="Barry K."/>
            <person name="Daum C."/>
            <person name="Grigoriev I.V."/>
            <person name="Hilden K.S."/>
            <person name="Makela M.R."/>
            <person name="de Vries R.P."/>
        </authorList>
    </citation>
    <scope>NUCLEOTIDE SEQUENCE [LARGE SCALE GENOMIC DNA]</scope>
    <source>
        <strain evidence="1 2">CBS 464.89</strain>
    </source>
</reference>
<evidence type="ECO:0000313" key="2">
    <source>
        <dbReference type="Proteomes" id="UP000292082"/>
    </source>
</evidence>
<gene>
    <name evidence="1" type="ORF">BD310DRAFT_940749</name>
</gene>
<name>A0A4Q9NJ13_9APHY</name>
<accession>A0A4Q9NJ13</accession>
<dbReference type="AlphaFoldDB" id="A0A4Q9NJ13"/>
<keyword evidence="2" id="KW-1185">Reference proteome</keyword>
<dbReference type="Proteomes" id="UP000292082">
    <property type="component" value="Unassembled WGS sequence"/>
</dbReference>
<proteinExistence type="predicted"/>